<dbReference type="AlphaFoldDB" id="X0Z7E3"/>
<dbReference type="InterPro" id="IPR029044">
    <property type="entry name" value="Nucleotide-diphossugar_trans"/>
</dbReference>
<dbReference type="SUPFAM" id="SSF53448">
    <property type="entry name" value="Nucleotide-diphospho-sugar transferases"/>
    <property type="match status" value="1"/>
</dbReference>
<protein>
    <recommendedName>
        <fullName evidence="2">2-phospho-L-lactate guanylyltransferase</fullName>
    </recommendedName>
</protein>
<proteinExistence type="predicted"/>
<dbReference type="EMBL" id="BART01007138">
    <property type="protein sequence ID" value="GAG54327.1"/>
    <property type="molecule type" value="Genomic_DNA"/>
</dbReference>
<evidence type="ECO:0008006" key="2">
    <source>
        <dbReference type="Google" id="ProtNLM"/>
    </source>
</evidence>
<dbReference type="InterPro" id="IPR002835">
    <property type="entry name" value="CofC"/>
</dbReference>
<dbReference type="GO" id="GO:0043814">
    <property type="term" value="F:phospholactate guanylyltransferase activity"/>
    <property type="evidence" value="ECO:0007669"/>
    <property type="project" value="InterPro"/>
</dbReference>
<reference evidence="1" key="1">
    <citation type="journal article" date="2014" name="Front. Microbiol.">
        <title>High frequency of phylogenetically diverse reductive dehalogenase-homologous genes in deep subseafloor sedimentary metagenomes.</title>
        <authorList>
            <person name="Kawai M."/>
            <person name="Futagami T."/>
            <person name="Toyoda A."/>
            <person name="Takaki Y."/>
            <person name="Nishi S."/>
            <person name="Hori S."/>
            <person name="Arai W."/>
            <person name="Tsubouchi T."/>
            <person name="Morono Y."/>
            <person name="Uchiyama I."/>
            <person name="Ito T."/>
            <person name="Fujiyama A."/>
            <person name="Inagaki F."/>
            <person name="Takami H."/>
        </authorList>
    </citation>
    <scope>NUCLEOTIDE SEQUENCE</scope>
    <source>
        <strain evidence="1">Expedition CK06-06</strain>
    </source>
</reference>
<dbReference type="Gene3D" id="3.90.550.10">
    <property type="entry name" value="Spore Coat Polysaccharide Biosynthesis Protein SpsA, Chain A"/>
    <property type="match status" value="1"/>
</dbReference>
<accession>X0Z7E3</accession>
<gene>
    <name evidence="1" type="ORF">S01H4_16294</name>
</gene>
<evidence type="ECO:0000313" key="1">
    <source>
        <dbReference type="EMBL" id="GAG54327.1"/>
    </source>
</evidence>
<comment type="caution">
    <text evidence="1">The sequence shown here is derived from an EMBL/GenBank/DDBJ whole genome shotgun (WGS) entry which is preliminary data.</text>
</comment>
<name>X0Z7E3_9ZZZZ</name>
<dbReference type="Pfam" id="PF01983">
    <property type="entry name" value="CofC"/>
    <property type="match status" value="1"/>
</dbReference>
<organism evidence="1">
    <name type="scientific">marine sediment metagenome</name>
    <dbReference type="NCBI Taxonomy" id="412755"/>
    <lineage>
        <taxon>unclassified sequences</taxon>
        <taxon>metagenomes</taxon>
        <taxon>ecological metagenomes</taxon>
    </lineage>
</organism>
<sequence length="161" mass="18129">MSSILLIPIAPLSRTKSRLRDCFSKELLKELTVAMFKDLANKVVNVNCFDQKIVYCNSGEILDLADEYGLVGIKEHFTVPRKSFDDVIGDLNNIAIEEFNAKETIFTFLDVILISKRNFIEVSNLMKKNQLVVCPAISTALLIGFNNFKISVISFVSFLQS</sequence>